<evidence type="ECO:0000313" key="7">
    <source>
        <dbReference type="EMBL" id="MDC0678854.1"/>
    </source>
</evidence>
<evidence type="ECO:0000256" key="4">
    <source>
        <dbReference type="ARBA" id="ARBA00023163"/>
    </source>
</evidence>
<sequence length="227" mass="25838">MHSIRTHVFTDEPAPPARHDRTARSSASGAPRTAQRTAAQPRPRQNKVKPAASPSRAHAFQCLLQGETIRRVRRWLARLRVPERDRHDLSQDVFLAAVMSFGSYDPTRGPIARWLNGLAVNLASRYHAKASRRNEVITDPVELCKAGERATALELLLAAERRRLLRSVVRELPFELRSVLVQRDLHEIPMRDIAETREMPLSTAYKRRTRALHSAQEALARRLAAWD</sequence>
<reference evidence="7 8" key="1">
    <citation type="submission" date="2023-01" db="EMBL/GenBank/DDBJ databases">
        <title>Minimal conservation of predation-associated metabolite biosynthetic gene clusters underscores biosynthetic potential of Myxococcota including descriptions for ten novel species: Archangium lansinium sp. nov., Myxococcus landrumus sp. nov., Nannocystis bai.</title>
        <authorList>
            <person name="Ahearne A."/>
            <person name="Stevens C."/>
            <person name="Dowd S."/>
        </authorList>
    </citation>
    <scope>NUCLEOTIDE SEQUENCE [LARGE SCALE GENOMIC DNA]</scope>
    <source>
        <strain evidence="7 8">WIWO2</strain>
    </source>
</reference>
<evidence type="ECO:0000256" key="1">
    <source>
        <dbReference type="ARBA" id="ARBA00010641"/>
    </source>
</evidence>
<keyword evidence="4" id="KW-0804">Transcription</keyword>
<dbReference type="Gene3D" id="1.10.1740.10">
    <property type="match status" value="1"/>
</dbReference>
<dbReference type="Gene3D" id="1.10.10.10">
    <property type="entry name" value="Winged helix-like DNA-binding domain superfamily/Winged helix DNA-binding domain"/>
    <property type="match status" value="1"/>
</dbReference>
<dbReference type="InterPro" id="IPR036388">
    <property type="entry name" value="WH-like_DNA-bd_sf"/>
</dbReference>
<keyword evidence="2" id="KW-0805">Transcription regulation</keyword>
<feature type="region of interest" description="Disordered" evidence="5">
    <location>
        <begin position="1"/>
        <end position="56"/>
    </location>
</feature>
<keyword evidence="8" id="KW-1185">Reference proteome</keyword>
<evidence type="ECO:0000259" key="6">
    <source>
        <dbReference type="Pfam" id="PF04542"/>
    </source>
</evidence>
<evidence type="ECO:0000256" key="2">
    <source>
        <dbReference type="ARBA" id="ARBA00023015"/>
    </source>
</evidence>
<evidence type="ECO:0000256" key="3">
    <source>
        <dbReference type="ARBA" id="ARBA00023082"/>
    </source>
</evidence>
<dbReference type="PANTHER" id="PTHR43133">
    <property type="entry name" value="RNA POLYMERASE ECF-TYPE SIGMA FACTO"/>
    <property type="match status" value="1"/>
</dbReference>
<dbReference type="InterPro" id="IPR039425">
    <property type="entry name" value="RNA_pol_sigma-70-like"/>
</dbReference>
<dbReference type="RefSeq" id="WP_272095950.1">
    <property type="nucleotide sequence ID" value="NZ_JAQNDK010000001.1"/>
</dbReference>
<feature type="domain" description="RNA polymerase sigma-70 region 2" evidence="6">
    <location>
        <begin position="70"/>
        <end position="133"/>
    </location>
</feature>
<feature type="compositionally biased region" description="Polar residues" evidence="5">
    <location>
        <begin position="24"/>
        <end position="38"/>
    </location>
</feature>
<dbReference type="PANTHER" id="PTHR43133:SF62">
    <property type="entry name" value="RNA POLYMERASE SIGMA FACTOR SIGZ"/>
    <property type="match status" value="1"/>
</dbReference>
<protein>
    <submittedName>
        <fullName evidence="7">Sigma-70 family RNA polymerase sigma factor</fullName>
    </submittedName>
</protein>
<evidence type="ECO:0000313" key="8">
    <source>
        <dbReference type="Proteomes" id="UP001217485"/>
    </source>
</evidence>
<dbReference type="Proteomes" id="UP001217485">
    <property type="component" value="Unassembled WGS sequence"/>
</dbReference>
<dbReference type="SUPFAM" id="SSF88659">
    <property type="entry name" value="Sigma3 and sigma4 domains of RNA polymerase sigma factors"/>
    <property type="match status" value="1"/>
</dbReference>
<dbReference type="Pfam" id="PF04542">
    <property type="entry name" value="Sigma70_r2"/>
    <property type="match status" value="1"/>
</dbReference>
<organism evidence="7 8">
    <name type="scientific">Sorangium atrum</name>
    <dbReference type="NCBI Taxonomy" id="2995308"/>
    <lineage>
        <taxon>Bacteria</taxon>
        <taxon>Pseudomonadati</taxon>
        <taxon>Myxococcota</taxon>
        <taxon>Polyangia</taxon>
        <taxon>Polyangiales</taxon>
        <taxon>Polyangiaceae</taxon>
        <taxon>Sorangium</taxon>
    </lineage>
</organism>
<proteinExistence type="inferred from homology"/>
<dbReference type="InterPro" id="IPR013324">
    <property type="entry name" value="RNA_pol_sigma_r3/r4-like"/>
</dbReference>
<comment type="caution">
    <text evidence="7">The sequence shown here is derived from an EMBL/GenBank/DDBJ whole genome shotgun (WGS) entry which is preliminary data.</text>
</comment>
<dbReference type="InterPro" id="IPR007627">
    <property type="entry name" value="RNA_pol_sigma70_r2"/>
</dbReference>
<comment type="similarity">
    <text evidence="1">Belongs to the sigma-70 factor family. ECF subfamily.</text>
</comment>
<dbReference type="InterPro" id="IPR013325">
    <property type="entry name" value="RNA_pol_sigma_r2"/>
</dbReference>
<name>A0ABT5BZ97_9BACT</name>
<dbReference type="InterPro" id="IPR014284">
    <property type="entry name" value="RNA_pol_sigma-70_dom"/>
</dbReference>
<dbReference type="EMBL" id="JAQNDK010000001">
    <property type="protein sequence ID" value="MDC0678854.1"/>
    <property type="molecule type" value="Genomic_DNA"/>
</dbReference>
<evidence type="ECO:0000256" key="5">
    <source>
        <dbReference type="SAM" id="MobiDB-lite"/>
    </source>
</evidence>
<keyword evidence="3" id="KW-0731">Sigma factor</keyword>
<accession>A0ABT5BZ97</accession>
<dbReference type="NCBIfam" id="TIGR02937">
    <property type="entry name" value="sigma70-ECF"/>
    <property type="match status" value="1"/>
</dbReference>
<gene>
    <name evidence="7" type="ORF">POL72_14000</name>
</gene>
<dbReference type="SUPFAM" id="SSF88946">
    <property type="entry name" value="Sigma2 domain of RNA polymerase sigma factors"/>
    <property type="match status" value="1"/>
</dbReference>